<dbReference type="Proteomes" id="UP000474757">
    <property type="component" value="Unassembled WGS sequence"/>
</dbReference>
<evidence type="ECO:0000313" key="1">
    <source>
        <dbReference type="EMBL" id="NDV02394.1"/>
    </source>
</evidence>
<name>A0A6B2K1N5_9RHOB</name>
<keyword evidence="2" id="KW-1185">Reference proteome</keyword>
<dbReference type="EMBL" id="JAAGAB010000003">
    <property type="protein sequence ID" value="NDV02394.1"/>
    <property type="molecule type" value="Genomic_DNA"/>
</dbReference>
<evidence type="ECO:0000313" key="2">
    <source>
        <dbReference type="Proteomes" id="UP000474757"/>
    </source>
</evidence>
<comment type="caution">
    <text evidence="1">The sequence shown here is derived from an EMBL/GenBank/DDBJ whole genome shotgun (WGS) entry which is preliminary data.</text>
</comment>
<sequence>MAALFCTTALPALAQDEAESVGRGWEVQKTSPVFGAGSYIGNRGAEPQRQPPEGVEPLEVDLFTTDDFYADRESWSDPRYFRCNSPMVIENLWGAYPNTSPVNNENPPESPWGDCDADFPREEIVSPYGFATAQEHYEALMAETEEAGGPTEYSRENLPPDWNGRYSLNDYGNLFETGEGYDGRVLWYNMHVNQVPTILSLLTEEYQTRYVQQLYHIGVTNAHQWPAAYCWPEGIMRMWHWPAMTSHDFMVAPEQVTVLGGVADNFLFQVQMDREFTIDGNGPPRLGAAVPRWYGETVGFWDDDALISWTSNIQGYSVHSAPEYSNSLQIINIYSPWEEDGEFRGLMQETILYDEEALVEPVRLVRAIQKTGDLNEVDPYVFIECVPTIFPVDGFQQNIQPGATFEYQLPDAFGRPWAAIWEQYFEEGMEPPEAEGLFGFD</sequence>
<dbReference type="AlphaFoldDB" id="A0A6B2K1N5"/>
<protein>
    <submittedName>
        <fullName evidence="1">Uncharacterized protein</fullName>
    </submittedName>
</protein>
<reference evidence="1 2" key="1">
    <citation type="submission" date="2020-02" db="EMBL/GenBank/DDBJ databases">
        <title>Pseudoroseicyclus tamarix, sp. nov., isolated from offshore sediment of a Tamarix chinensis forest.</title>
        <authorList>
            <person name="Gai Y."/>
        </authorList>
    </citation>
    <scope>NUCLEOTIDE SEQUENCE [LARGE SCALE GENOMIC DNA]</scope>
    <source>
        <strain evidence="1 2">CLL3-39</strain>
    </source>
</reference>
<accession>A0A6B2K1N5</accession>
<proteinExistence type="predicted"/>
<gene>
    <name evidence="1" type="ORF">GZA08_15595</name>
</gene>
<organism evidence="1 2">
    <name type="scientific">Pseudoroseicyclus tamaricis</name>
    <dbReference type="NCBI Taxonomy" id="2705421"/>
    <lineage>
        <taxon>Bacteria</taxon>
        <taxon>Pseudomonadati</taxon>
        <taxon>Pseudomonadota</taxon>
        <taxon>Alphaproteobacteria</taxon>
        <taxon>Rhodobacterales</taxon>
        <taxon>Paracoccaceae</taxon>
        <taxon>Pseudoroseicyclus</taxon>
    </lineage>
</organism>